<evidence type="ECO:0000256" key="1">
    <source>
        <dbReference type="SAM" id="Phobius"/>
    </source>
</evidence>
<keyword evidence="1" id="KW-0472">Membrane</keyword>
<keyword evidence="3" id="KW-1185">Reference proteome</keyword>
<protein>
    <submittedName>
        <fullName evidence="2">Sugar transferase</fullName>
    </submittedName>
</protein>
<gene>
    <name evidence="2" type="ORF">JCM9157_2932</name>
</gene>
<dbReference type="GO" id="GO:0016740">
    <property type="term" value="F:transferase activity"/>
    <property type="evidence" value="ECO:0007669"/>
    <property type="project" value="UniProtKB-KW"/>
</dbReference>
<sequence length="121" mass="14177">MTNMFPKRTSRFLIILVDILLILAAYWGAFTLASQYIVIQPRNIDALVEIIPWVLLTAVCFIYMFELDLLVKRDQTELIRKLLVASACIMVVTIAISFLFRELLYRDLLFSWRIFSCLFYG</sequence>
<proteinExistence type="predicted"/>
<reference evidence="2 3" key="1">
    <citation type="journal article" date="2014" name="Genome Announc.">
        <title>Draft Genome Sequences of Three Alkaliphilic Bacillus Strains, Bacillus wakoensis JCM 9140T, Bacillus akibai JCM 9157T, and Bacillus hemicellulosilyticus JCM 9152T.</title>
        <authorList>
            <person name="Yuki M."/>
            <person name="Oshima K."/>
            <person name="Suda W."/>
            <person name="Oshida Y."/>
            <person name="Kitamura K."/>
            <person name="Iida T."/>
            <person name="Hattori M."/>
            <person name="Ohkuma M."/>
        </authorList>
    </citation>
    <scope>NUCLEOTIDE SEQUENCE [LARGE SCALE GENOMIC DNA]</scope>
    <source>
        <strain evidence="2 3">JCM 9157</strain>
    </source>
</reference>
<feature type="transmembrane region" description="Helical" evidence="1">
    <location>
        <begin position="82"/>
        <end position="100"/>
    </location>
</feature>
<organism evidence="2 3">
    <name type="scientific">Halalkalibacter akibai (strain ATCC 43226 / DSM 21942 / CIP 109018 / JCM 9157 / 1139)</name>
    <name type="common">Bacillus akibai</name>
    <dbReference type="NCBI Taxonomy" id="1236973"/>
    <lineage>
        <taxon>Bacteria</taxon>
        <taxon>Bacillati</taxon>
        <taxon>Bacillota</taxon>
        <taxon>Bacilli</taxon>
        <taxon>Bacillales</taxon>
        <taxon>Bacillaceae</taxon>
        <taxon>Halalkalibacter</taxon>
    </lineage>
</organism>
<feature type="transmembrane region" description="Helical" evidence="1">
    <location>
        <begin position="50"/>
        <end position="70"/>
    </location>
</feature>
<dbReference type="Proteomes" id="UP000018896">
    <property type="component" value="Unassembled WGS sequence"/>
</dbReference>
<keyword evidence="1" id="KW-1133">Transmembrane helix</keyword>
<evidence type="ECO:0000313" key="3">
    <source>
        <dbReference type="Proteomes" id="UP000018896"/>
    </source>
</evidence>
<dbReference type="AlphaFoldDB" id="W4QUE5"/>
<keyword evidence="2" id="KW-0808">Transferase</keyword>
<dbReference type="EMBL" id="BAUV01000023">
    <property type="protein sequence ID" value="GAE35795.1"/>
    <property type="molecule type" value="Genomic_DNA"/>
</dbReference>
<comment type="caution">
    <text evidence="2">The sequence shown here is derived from an EMBL/GenBank/DDBJ whole genome shotgun (WGS) entry which is preliminary data.</text>
</comment>
<dbReference type="STRING" id="1236973.JCM9157_2932"/>
<accession>W4QUE5</accession>
<evidence type="ECO:0000313" key="2">
    <source>
        <dbReference type="EMBL" id="GAE35795.1"/>
    </source>
</evidence>
<keyword evidence="1" id="KW-0812">Transmembrane</keyword>
<dbReference type="RefSeq" id="WP_235714999.1">
    <property type="nucleotide sequence ID" value="NZ_BAUV01000023.1"/>
</dbReference>
<feature type="transmembrane region" description="Helical" evidence="1">
    <location>
        <begin position="12"/>
        <end position="38"/>
    </location>
</feature>
<name>W4QUE5_HALA3</name>